<protein>
    <submittedName>
        <fullName evidence="3">Uncharacterized protein LOC117652347</fullName>
    </submittedName>
</protein>
<reference evidence="3" key="1">
    <citation type="submission" date="2025-08" db="UniProtKB">
        <authorList>
            <consortium name="RefSeq"/>
        </authorList>
    </citation>
    <scope>IDENTIFICATION</scope>
    <source>
        <tissue evidence="3">Total insect</tissue>
    </source>
</reference>
<accession>A0A6P9A5C7</accession>
<evidence type="ECO:0000256" key="1">
    <source>
        <dbReference type="SAM" id="MobiDB-lite"/>
    </source>
</evidence>
<dbReference type="InParanoid" id="A0A6P9A5C7"/>
<sequence length="119" mass="12961">MEGISYPRKGLLPTPPKSLLLQPSVIDVFVPAPSEEAVSSPPSGYHSYPRKGLLPTPPGALSMPDLSLPPWYSPQKARPSGPVFSRLGKRRNHKKRDYCKPYPAAGLRRHGPPSPPPCC</sequence>
<dbReference type="Proteomes" id="UP000515158">
    <property type="component" value="Unplaced"/>
</dbReference>
<organism evidence="3">
    <name type="scientific">Thrips palmi</name>
    <name type="common">Melon thrips</name>
    <dbReference type="NCBI Taxonomy" id="161013"/>
    <lineage>
        <taxon>Eukaryota</taxon>
        <taxon>Metazoa</taxon>
        <taxon>Ecdysozoa</taxon>
        <taxon>Arthropoda</taxon>
        <taxon>Hexapoda</taxon>
        <taxon>Insecta</taxon>
        <taxon>Pterygota</taxon>
        <taxon>Neoptera</taxon>
        <taxon>Paraneoptera</taxon>
        <taxon>Thysanoptera</taxon>
        <taxon>Terebrantia</taxon>
        <taxon>Thripoidea</taxon>
        <taxon>Thripidae</taxon>
        <taxon>Thrips</taxon>
    </lineage>
</organism>
<dbReference type="AlphaFoldDB" id="A0A6P9A5C7"/>
<feature type="compositionally biased region" description="Low complexity" evidence="1">
    <location>
        <begin position="34"/>
        <end position="43"/>
    </location>
</feature>
<dbReference type="RefSeq" id="XP_034253082.1">
    <property type="nucleotide sequence ID" value="XM_034397191.1"/>
</dbReference>
<name>A0A6P9A5C7_THRPL</name>
<keyword evidence="2" id="KW-1185">Reference proteome</keyword>
<dbReference type="GeneID" id="117652347"/>
<evidence type="ECO:0000313" key="3">
    <source>
        <dbReference type="RefSeq" id="XP_034253082.1"/>
    </source>
</evidence>
<gene>
    <name evidence="3" type="primary">LOC117652347</name>
</gene>
<evidence type="ECO:0000313" key="2">
    <source>
        <dbReference type="Proteomes" id="UP000515158"/>
    </source>
</evidence>
<proteinExistence type="predicted"/>
<feature type="region of interest" description="Disordered" evidence="1">
    <location>
        <begin position="34"/>
        <end position="119"/>
    </location>
</feature>
<feature type="compositionally biased region" description="Basic residues" evidence="1">
    <location>
        <begin position="87"/>
        <end position="97"/>
    </location>
</feature>
<dbReference type="KEGG" id="tpal:117652347"/>